<protein>
    <submittedName>
        <fullName evidence="3">VOC family protein</fullName>
    </submittedName>
</protein>
<sequence length="152" mass="17209">MKRLPYIIAVLLACLNHANAQQKKPMPQLNHIAIYVVDLEKSTRFYQQVIGLDTIPEPFHDGRHAWFSIGAKSQLHIISGAAQPTAHNKNAHLCFSVQSIEDFIIGLKAHKVPFEDWAGTQSAVTTRPDGVKQIWFRDPDGYWLEINDANEH</sequence>
<dbReference type="PANTHER" id="PTHR21366:SF22">
    <property type="entry name" value="VOC DOMAIN-CONTAINING PROTEIN"/>
    <property type="match status" value="1"/>
</dbReference>
<gene>
    <name evidence="3" type="ORF">LZZ85_05445</name>
</gene>
<dbReference type="Gene3D" id="3.10.180.10">
    <property type="entry name" value="2,3-Dihydroxybiphenyl 1,2-Dioxygenase, domain 1"/>
    <property type="match status" value="1"/>
</dbReference>
<dbReference type="SUPFAM" id="SSF54593">
    <property type="entry name" value="Glyoxalase/Bleomycin resistance protein/Dihydroxybiphenyl dioxygenase"/>
    <property type="match status" value="1"/>
</dbReference>
<feature type="signal peptide" evidence="1">
    <location>
        <begin position="1"/>
        <end position="20"/>
    </location>
</feature>
<evidence type="ECO:0000313" key="4">
    <source>
        <dbReference type="Proteomes" id="UP001165367"/>
    </source>
</evidence>
<keyword evidence="1" id="KW-0732">Signal</keyword>
<keyword evidence="4" id="KW-1185">Reference proteome</keyword>
<dbReference type="PANTHER" id="PTHR21366">
    <property type="entry name" value="GLYOXALASE FAMILY PROTEIN"/>
    <property type="match status" value="1"/>
</dbReference>
<evidence type="ECO:0000256" key="1">
    <source>
        <dbReference type="SAM" id="SignalP"/>
    </source>
</evidence>
<dbReference type="Pfam" id="PF00903">
    <property type="entry name" value="Glyoxalase"/>
    <property type="match status" value="1"/>
</dbReference>
<dbReference type="RefSeq" id="WP_237869373.1">
    <property type="nucleotide sequence ID" value="NZ_JAKLTR010000003.1"/>
</dbReference>
<accession>A0ABS9KN12</accession>
<feature type="chain" id="PRO_5045994813" evidence="1">
    <location>
        <begin position="21"/>
        <end position="152"/>
    </location>
</feature>
<comment type="caution">
    <text evidence="3">The sequence shown here is derived from an EMBL/GenBank/DDBJ whole genome shotgun (WGS) entry which is preliminary data.</text>
</comment>
<evidence type="ECO:0000259" key="2">
    <source>
        <dbReference type="PROSITE" id="PS51819"/>
    </source>
</evidence>
<dbReference type="InterPro" id="IPR050383">
    <property type="entry name" value="GlyoxalaseI/FosfomycinResist"/>
</dbReference>
<name>A0ABS9KN12_9BACT</name>
<dbReference type="Proteomes" id="UP001165367">
    <property type="component" value="Unassembled WGS sequence"/>
</dbReference>
<dbReference type="InterPro" id="IPR004360">
    <property type="entry name" value="Glyas_Fos-R_dOase_dom"/>
</dbReference>
<organism evidence="3 4">
    <name type="scientific">Terrimonas ginsenosidimutans</name>
    <dbReference type="NCBI Taxonomy" id="2908004"/>
    <lineage>
        <taxon>Bacteria</taxon>
        <taxon>Pseudomonadati</taxon>
        <taxon>Bacteroidota</taxon>
        <taxon>Chitinophagia</taxon>
        <taxon>Chitinophagales</taxon>
        <taxon>Chitinophagaceae</taxon>
        <taxon>Terrimonas</taxon>
    </lineage>
</organism>
<evidence type="ECO:0000313" key="3">
    <source>
        <dbReference type="EMBL" id="MCG2613712.1"/>
    </source>
</evidence>
<dbReference type="PROSITE" id="PS51819">
    <property type="entry name" value="VOC"/>
    <property type="match status" value="1"/>
</dbReference>
<feature type="domain" description="VOC" evidence="2">
    <location>
        <begin position="28"/>
        <end position="149"/>
    </location>
</feature>
<proteinExistence type="predicted"/>
<reference evidence="3" key="1">
    <citation type="submission" date="2022-01" db="EMBL/GenBank/DDBJ databases">
        <authorList>
            <person name="Jo J.-H."/>
            <person name="Im W.-T."/>
        </authorList>
    </citation>
    <scope>NUCLEOTIDE SEQUENCE</scope>
    <source>
        <strain evidence="3">NA20</strain>
    </source>
</reference>
<dbReference type="EMBL" id="JAKLTR010000003">
    <property type="protein sequence ID" value="MCG2613712.1"/>
    <property type="molecule type" value="Genomic_DNA"/>
</dbReference>
<dbReference type="InterPro" id="IPR037523">
    <property type="entry name" value="VOC_core"/>
</dbReference>
<dbReference type="InterPro" id="IPR029068">
    <property type="entry name" value="Glyas_Bleomycin-R_OHBP_Dase"/>
</dbReference>